<keyword evidence="3" id="KW-1185">Reference proteome</keyword>
<proteinExistence type="predicted"/>
<dbReference type="EMBL" id="JBHSHT010000003">
    <property type="protein sequence ID" value="MFC4826677.1"/>
    <property type="molecule type" value="Genomic_DNA"/>
</dbReference>
<organism evidence="2 3">
    <name type="scientific">Halorussus aquaticus</name>
    <dbReference type="NCBI Taxonomy" id="2953748"/>
    <lineage>
        <taxon>Archaea</taxon>
        <taxon>Methanobacteriati</taxon>
        <taxon>Methanobacteriota</taxon>
        <taxon>Stenosarchaea group</taxon>
        <taxon>Halobacteria</taxon>
        <taxon>Halobacteriales</taxon>
        <taxon>Haladaptataceae</taxon>
        <taxon>Halorussus</taxon>
    </lineage>
</organism>
<dbReference type="RefSeq" id="WP_379793672.1">
    <property type="nucleotide sequence ID" value="NZ_JBHSHT010000003.1"/>
</dbReference>
<gene>
    <name evidence="2" type="ORF">ACFO9K_20670</name>
</gene>
<comment type="caution">
    <text evidence="2">The sequence shown here is derived from an EMBL/GenBank/DDBJ whole genome shotgun (WGS) entry which is preliminary data.</text>
</comment>
<evidence type="ECO:0000256" key="1">
    <source>
        <dbReference type="SAM" id="MobiDB-lite"/>
    </source>
</evidence>
<evidence type="ECO:0000313" key="3">
    <source>
        <dbReference type="Proteomes" id="UP001595945"/>
    </source>
</evidence>
<sequence>MPSERPAPSPMNSHSIQRDSHRGQQTLLASLIAQYSQLQAILRLEPSGKFLNLLEADPTIEHVMVTLSEAESVLRNHGGFDNILQPHHKLTIVGTEPDPTVTDRGRWAEIDLYAEITREARIIPDWLWVYHQMEPEHQLENVRKYLDRFEWLYQTAEEMGLSHELIPLAKGLSQPHFKEARETFARLGIDRFAMYGVQTPSNYEFRDRIHQAATALNPEGVLVIGRGSPRQVEVLPGIVDEAAGWYWKQDCGLTTDGYSQQRLAMWIYEIKRALETERTDEQSRIGDYLPDSGVVING</sequence>
<feature type="region of interest" description="Disordered" evidence="1">
    <location>
        <begin position="1"/>
        <end position="20"/>
    </location>
</feature>
<reference evidence="2 3" key="1">
    <citation type="journal article" date="2019" name="Int. J. Syst. Evol. Microbiol.">
        <title>The Global Catalogue of Microorganisms (GCM) 10K type strain sequencing project: providing services to taxonomists for standard genome sequencing and annotation.</title>
        <authorList>
            <consortium name="The Broad Institute Genomics Platform"/>
            <consortium name="The Broad Institute Genome Sequencing Center for Infectious Disease"/>
            <person name="Wu L."/>
            <person name="Ma J."/>
        </authorList>
    </citation>
    <scope>NUCLEOTIDE SEQUENCE [LARGE SCALE GENOMIC DNA]</scope>
    <source>
        <strain evidence="2 3">XZYJ18</strain>
    </source>
</reference>
<accession>A0ABD5Q870</accession>
<evidence type="ECO:0000313" key="2">
    <source>
        <dbReference type="EMBL" id="MFC4826677.1"/>
    </source>
</evidence>
<dbReference type="Proteomes" id="UP001595945">
    <property type="component" value="Unassembled WGS sequence"/>
</dbReference>
<protein>
    <submittedName>
        <fullName evidence="2">Uncharacterized protein</fullName>
    </submittedName>
</protein>
<dbReference type="AlphaFoldDB" id="A0ABD5Q870"/>
<name>A0ABD5Q870_9EURY</name>